<reference evidence="3" key="1">
    <citation type="submission" date="2016-03" db="EMBL/GenBank/DDBJ databases">
        <authorList>
            <person name="Devillers Hugo."/>
        </authorList>
    </citation>
    <scope>NUCLEOTIDE SEQUENCE [LARGE SCALE GENOMIC DNA]</scope>
</reference>
<feature type="compositionally biased region" description="Polar residues" evidence="1">
    <location>
        <begin position="1"/>
        <end position="12"/>
    </location>
</feature>
<dbReference type="OrthoDB" id="4069652at2759"/>
<dbReference type="AlphaFoldDB" id="A0A1G4KJG0"/>
<evidence type="ECO:0000313" key="2">
    <source>
        <dbReference type="EMBL" id="SCV04628.1"/>
    </source>
</evidence>
<evidence type="ECO:0000313" key="3">
    <source>
        <dbReference type="Proteomes" id="UP000191144"/>
    </source>
</evidence>
<evidence type="ECO:0000256" key="1">
    <source>
        <dbReference type="SAM" id="MobiDB-lite"/>
    </source>
</evidence>
<feature type="region of interest" description="Disordered" evidence="1">
    <location>
        <begin position="1"/>
        <end position="118"/>
    </location>
</feature>
<keyword evidence="3" id="KW-1185">Reference proteome</keyword>
<feature type="compositionally biased region" description="Polar residues" evidence="1">
    <location>
        <begin position="314"/>
        <end position="330"/>
    </location>
</feature>
<feature type="region of interest" description="Disordered" evidence="1">
    <location>
        <begin position="314"/>
        <end position="373"/>
    </location>
</feature>
<dbReference type="Proteomes" id="UP000191144">
    <property type="component" value="Chromosome H"/>
</dbReference>
<feature type="region of interest" description="Disordered" evidence="1">
    <location>
        <begin position="142"/>
        <end position="175"/>
    </location>
</feature>
<name>A0A1G4KJG0_9SACH</name>
<accession>A0A1G4KJG0</accession>
<feature type="compositionally biased region" description="Polar residues" evidence="1">
    <location>
        <begin position="153"/>
        <end position="172"/>
    </location>
</feature>
<feature type="compositionally biased region" description="Polar residues" evidence="1">
    <location>
        <begin position="100"/>
        <end position="116"/>
    </location>
</feature>
<gene>
    <name evidence="2" type="ORF">LAME_0H19944G</name>
</gene>
<feature type="compositionally biased region" description="Polar residues" evidence="1">
    <location>
        <begin position="80"/>
        <end position="92"/>
    </location>
</feature>
<feature type="compositionally biased region" description="Low complexity" evidence="1">
    <location>
        <begin position="338"/>
        <end position="350"/>
    </location>
</feature>
<organism evidence="2 3">
    <name type="scientific">Lachancea meyersii CBS 8951</name>
    <dbReference type="NCBI Taxonomy" id="1266667"/>
    <lineage>
        <taxon>Eukaryota</taxon>
        <taxon>Fungi</taxon>
        <taxon>Dikarya</taxon>
        <taxon>Ascomycota</taxon>
        <taxon>Saccharomycotina</taxon>
        <taxon>Saccharomycetes</taxon>
        <taxon>Saccharomycetales</taxon>
        <taxon>Saccharomycetaceae</taxon>
        <taxon>Lachancea</taxon>
    </lineage>
</organism>
<dbReference type="EMBL" id="LT598480">
    <property type="protein sequence ID" value="SCV04628.1"/>
    <property type="molecule type" value="Genomic_DNA"/>
</dbReference>
<proteinExistence type="predicted"/>
<sequence>MSTDTMYMNSSRRLPAAGRNKTSQLQKPEKKTTRNHRKNKTRQEGNPSDDTVPLPQPQALPNGEKPNFGGFNKKDRKTNSNRPENSTTNFNGTGPARTSARVSQNSGSGSDVTSTPAGRKTAELLAKNLRDVVLVENEKGGITSVPCLDNRTQRQMTPQSLPSASPNQSPSPLSAKEYAPVALSPLPNQPGLYQQQLQQQQLQQLRQNQHFQYYQNQHLQQPLLNQHLHAQQNRFAPIIPLGMQQPGPNYALSSGATPYYNAMHVPFMNSNTPQTPGFYGVPPPAPPPMNLMPGHFPQAQPVCSPGLAPLGNVSIMSSGSTGSEISGPVTSLSEEPRVSSSSSASIPNASDNLNQNSDKKPSKKSRAGAKLARGGYAGASFATSVPAVTNLPKPSFT</sequence>
<protein>
    <submittedName>
        <fullName evidence="2">LAME_0H19944g1_1</fullName>
    </submittedName>
</protein>